<reference evidence="2" key="1">
    <citation type="journal article" date="2019" name="Int. J. Syst. Evol. Microbiol.">
        <title>The Global Catalogue of Microorganisms (GCM) 10K type strain sequencing project: providing services to taxonomists for standard genome sequencing and annotation.</title>
        <authorList>
            <consortium name="The Broad Institute Genomics Platform"/>
            <consortium name="The Broad Institute Genome Sequencing Center for Infectious Disease"/>
            <person name="Wu L."/>
            <person name="Ma J."/>
        </authorList>
    </citation>
    <scope>NUCLEOTIDE SEQUENCE [LARGE SCALE GENOMIC DNA]</scope>
    <source>
        <strain evidence="2">DT92</strain>
    </source>
</reference>
<evidence type="ECO:0000313" key="1">
    <source>
        <dbReference type="EMBL" id="MFD2185878.1"/>
    </source>
</evidence>
<comment type="caution">
    <text evidence="1">The sequence shown here is derived from an EMBL/GenBank/DDBJ whole genome shotgun (WGS) entry which is preliminary data.</text>
</comment>
<protein>
    <recommendedName>
        <fullName evidence="3">Carboxypeptidase regulatory-like domain-containing protein</fullName>
    </recommendedName>
</protein>
<evidence type="ECO:0008006" key="3">
    <source>
        <dbReference type="Google" id="ProtNLM"/>
    </source>
</evidence>
<proteinExistence type="predicted"/>
<dbReference type="EMBL" id="JBHUHY010000002">
    <property type="protein sequence ID" value="MFD2185878.1"/>
    <property type="molecule type" value="Genomic_DNA"/>
</dbReference>
<name>A0ABW5ASB6_9FLAO</name>
<sequence>MPSNDPGGVQGFYAINTATGDIYYSERIGQYANNTKIFDIPEGIYELGAYDGYSKGASSEIITLNQSLVGEDGFIQIDLEFWSE</sequence>
<organism evidence="1 2">
    <name type="scientific">Aquimarina celericrescens</name>
    <dbReference type="NCBI Taxonomy" id="1964542"/>
    <lineage>
        <taxon>Bacteria</taxon>
        <taxon>Pseudomonadati</taxon>
        <taxon>Bacteroidota</taxon>
        <taxon>Flavobacteriia</taxon>
        <taxon>Flavobacteriales</taxon>
        <taxon>Flavobacteriaceae</taxon>
        <taxon>Aquimarina</taxon>
    </lineage>
</organism>
<accession>A0ABW5ASB6</accession>
<gene>
    <name evidence="1" type="ORF">ACFSJT_03675</name>
</gene>
<evidence type="ECO:0000313" key="2">
    <source>
        <dbReference type="Proteomes" id="UP001597344"/>
    </source>
</evidence>
<dbReference type="Proteomes" id="UP001597344">
    <property type="component" value="Unassembled WGS sequence"/>
</dbReference>
<keyword evidence="2" id="KW-1185">Reference proteome</keyword>
<dbReference type="RefSeq" id="WP_378318846.1">
    <property type="nucleotide sequence ID" value="NZ_JBHUHY010000002.1"/>
</dbReference>